<dbReference type="RefSeq" id="WP_004377805.1">
    <property type="nucleotide sequence ID" value="NZ_CAUQRS010000008.1"/>
</dbReference>
<dbReference type="EMBL" id="LR134384">
    <property type="protein sequence ID" value="VEH16723.1"/>
    <property type="molecule type" value="Genomic_DNA"/>
</dbReference>
<feature type="transmembrane region" description="Helical" evidence="1">
    <location>
        <begin position="60"/>
        <end position="81"/>
    </location>
</feature>
<keyword evidence="1" id="KW-1133">Transmembrane helix</keyword>
<dbReference type="AlphaFoldDB" id="A0A3S4T7R2"/>
<evidence type="ECO:0000313" key="3">
    <source>
        <dbReference type="Proteomes" id="UP000274578"/>
    </source>
</evidence>
<keyword evidence="1" id="KW-0472">Membrane</keyword>
<keyword evidence="1" id="KW-0812">Transmembrane</keyword>
<evidence type="ECO:0000256" key="1">
    <source>
        <dbReference type="SAM" id="Phobius"/>
    </source>
</evidence>
<sequence>MEENLVSRHVLDASHYEGKGKWKGVIQGWIVFLVIFIATLIPAVRQALLGFADSVKSVEWVVTSVHFLLNGFWIIAVFMAIGTLMKWREKQPFEEICIYEDGIGFVTVLGRQEKVNFDQVYVHYGAYQKSVYIDCALLGISAKNIPWNYFSQSDVLHKNLQRYANWNIGKYKKK</sequence>
<gene>
    <name evidence="2" type="ORF">NCTC13071_02763</name>
</gene>
<reference evidence="2 3" key="1">
    <citation type="submission" date="2018-12" db="EMBL/GenBank/DDBJ databases">
        <authorList>
            <consortium name="Pathogen Informatics"/>
        </authorList>
    </citation>
    <scope>NUCLEOTIDE SEQUENCE [LARGE SCALE GENOMIC DNA]</scope>
    <source>
        <strain evidence="2 3">NCTC13071</strain>
    </source>
</reference>
<dbReference type="Proteomes" id="UP000274578">
    <property type="component" value="Chromosome 1"/>
</dbReference>
<evidence type="ECO:0000313" key="2">
    <source>
        <dbReference type="EMBL" id="VEH16723.1"/>
    </source>
</evidence>
<proteinExistence type="predicted"/>
<dbReference type="GeneID" id="85013472"/>
<dbReference type="KEGG" id="poc:NCTC13071_02763"/>
<protein>
    <submittedName>
        <fullName evidence="2">Uncharacterized protein</fullName>
    </submittedName>
</protein>
<accession>A0A3S4T7R2</accession>
<name>A0A3S4T7R2_9BACT</name>
<feature type="transmembrane region" description="Helical" evidence="1">
    <location>
        <begin position="29"/>
        <end position="48"/>
    </location>
</feature>
<organism evidence="2 3">
    <name type="scientific">Segatella oris</name>
    <dbReference type="NCBI Taxonomy" id="28135"/>
    <lineage>
        <taxon>Bacteria</taxon>
        <taxon>Pseudomonadati</taxon>
        <taxon>Bacteroidota</taxon>
        <taxon>Bacteroidia</taxon>
        <taxon>Bacteroidales</taxon>
        <taxon>Prevotellaceae</taxon>
        <taxon>Segatella</taxon>
    </lineage>
</organism>